<feature type="domain" description="ABC transmembrane type-1" evidence="14">
    <location>
        <begin position="160"/>
        <end position="437"/>
    </location>
</feature>
<dbReference type="GO" id="GO:0006508">
    <property type="term" value="P:proteolysis"/>
    <property type="evidence" value="ECO:0007669"/>
    <property type="project" value="InterPro"/>
</dbReference>
<dbReference type="PANTHER" id="PTHR24221">
    <property type="entry name" value="ATP-BINDING CASSETTE SUB-FAMILY B"/>
    <property type="match status" value="1"/>
</dbReference>
<dbReference type="Proteomes" id="UP000235093">
    <property type="component" value="Unassembled WGS sequence"/>
</dbReference>
<dbReference type="Pfam" id="PF00664">
    <property type="entry name" value="ABC_membrane"/>
    <property type="match status" value="1"/>
</dbReference>
<feature type="transmembrane region" description="Helical" evidence="12">
    <location>
        <begin position="156"/>
        <end position="176"/>
    </location>
</feature>
<dbReference type="GO" id="GO:0005886">
    <property type="term" value="C:plasma membrane"/>
    <property type="evidence" value="ECO:0007669"/>
    <property type="project" value="UniProtKB-SubCell"/>
</dbReference>
<comment type="subcellular location">
    <subcellularLocation>
        <location evidence="1">Cell membrane</location>
        <topology evidence="1">Multi-pass membrane protein</topology>
    </subcellularLocation>
</comment>
<keyword evidence="6" id="KW-0378">Hydrolase</keyword>
<evidence type="ECO:0000256" key="11">
    <source>
        <dbReference type="ARBA" id="ARBA00043264"/>
    </source>
</evidence>
<protein>
    <recommendedName>
        <fullName evidence="18">Peptidase domain-containing ABC transporter</fullName>
    </recommendedName>
</protein>
<dbReference type="InterPro" id="IPR017871">
    <property type="entry name" value="ABC_transporter-like_CS"/>
</dbReference>
<dbReference type="SUPFAM" id="SSF90123">
    <property type="entry name" value="ABC transporter transmembrane region"/>
    <property type="match status" value="1"/>
</dbReference>
<evidence type="ECO:0000256" key="10">
    <source>
        <dbReference type="ARBA" id="ARBA00023136"/>
    </source>
</evidence>
<gene>
    <name evidence="16" type="ORF">CDL23_06685</name>
</gene>
<keyword evidence="6" id="KW-0788">Thiol protease</keyword>
<dbReference type="AlphaFoldDB" id="A0A2N5PLI6"/>
<dbReference type="SMART" id="SM00382">
    <property type="entry name" value="AAA"/>
    <property type="match status" value="1"/>
</dbReference>
<comment type="caution">
    <text evidence="16">The sequence shown here is derived from an EMBL/GenBank/DDBJ whole genome shotgun (WGS) entry which is preliminary data.</text>
</comment>
<keyword evidence="3" id="KW-1003">Cell membrane</keyword>
<evidence type="ECO:0000256" key="6">
    <source>
        <dbReference type="ARBA" id="ARBA00022807"/>
    </source>
</evidence>
<evidence type="ECO:0000256" key="1">
    <source>
        <dbReference type="ARBA" id="ARBA00004651"/>
    </source>
</evidence>
<dbReference type="Pfam" id="PF00005">
    <property type="entry name" value="ABC_tran"/>
    <property type="match status" value="1"/>
</dbReference>
<evidence type="ECO:0000313" key="16">
    <source>
        <dbReference type="EMBL" id="PLT75999.1"/>
    </source>
</evidence>
<evidence type="ECO:0000313" key="17">
    <source>
        <dbReference type="Proteomes" id="UP000235093"/>
    </source>
</evidence>
<feature type="domain" description="Peptidase C39" evidence="15">
    <location>
        <begin position="11"/>
        <end position="128"/>
    </location>
</feature>
<dbReference type="PROSITE" id="PS50929">
    <property type="entry name" value="ABC_TM1F"/>
    <property type="match status" value="1"/>
</dbReference>
<evidence type="ECO:0000256" key="9">
    <source>
        <dbReference type="ARBA" id="ARBA00022989"/>
    </source>
</evidence>
<dbReference type="FunFam" id="3.40.50.300:FF:000221">
    <property type="entry name" value="Multidrug ABC transporter ATP-binding protein"/>
    <property type="match status" value="1"/>
</dbReference>
<feature type="transmembrane region" description="Helical" evidence="12">
    <location>
        <begin position="196"/>
        <end position="222"/>
    </location>
</feature>
<dbReference type="InterPro" id="IPR027417">
    <property type="entry name" value="P-loop_NTPase"/>
</dbReference>
<dbReference type="RefSeq" id="WP_101883894.1">
    <property type="nucleotide sequence ID" value="NZ_JAQMLH010000013.1"/>
</dbReference>
<keyword evidence="2" id="KW-0813">Transport</keyword>
<dbReference type="EMBL" id="NIHT01000008">
    <property type="protein sequence ID" value="PLT75999.1"/>
    <property type="molecule type" value="Genomic_DNA"/>
</dbReference>
<proteinExistence type="predicted"/>
<dbReference type="GO" id="GO:0043213">
    <property type="term" value="P:bacteriocin transport"/>
    <property type="evidence" value="ECO:0007669"/>
    <property type="project" value="UniProtKB-KW"/>
</dbReference>
<feature type="transmembrane region" description="Helical" evidence="12">
    <location>
        <begin position="275"/>
        <end position="291"/>
    </location>
</feature>
<dbReference type="InterPro" id="IPR003439">
    <property type="entry name" value="ABC_transporter-like_ATP-bd"/>
</dbReference>
<evidence type="ECO:0000259" key="13">
    <source>
        <dbReference type="PROSITE" id="PS50893"/>
    </source>
</evidence>
<dbReference type="GO" id="GO:0140359">
    <property type="term" value="F:ABC-type transporter activity"/>
    <property type="evidence" value="ECO:0007669"/>
    <property type="project" value="InterPro"/>
</dbReference>
<dbReference type="Gene3D" id="3.90.70.10">
    <property type="entry name" value="Cysteine proteinases"/>
    <property type="match status" value="1"/>
</dbReference>
<dbReference type="GO" id="GO:0005524">
    <property type="term" value="F:ATP binding"/>
    <property type="evidence" value="ECO:0007669"/>
    <property type="project" value="UniProtKB-KW"/>
</dbReference>
<dbReference type="GO" id="GO:0015031">
    <property type="term" value="P:protein transport"/>
    <property type="evidence" value="ECO:0007669"/>
    <property type="project" value="UniProtKB-KW"/>
</dbReference>
<evidence type="ECO:0000256" key="3">
    <source>
        <dbReference type="ARBA" id="ARBA00022475"/>
    </source>
</evidence>
<evidence type="ECO:0000256" key="8">
    <source>
        <dbReference type="ARBA" id="ARBA00022927"/>
    </source>
</evidence>
<evidence type="ECO:0000256" key="4">
    <source>
        <dbReference type="ARBA" id="ARBA00022692"/>
    </source>
</evidence>
<keyword evidence="6" id="KW-0645">Protease</keyword>
<dbReference type="Gene3D" id="1.20.1560.10">
    <property type="entry name" value="ABC transporter type 1, transmembrane domain"/>
    <property type="match status" value="1"/>
</dbReference>
<dbReference type="InterPro" id="IPR039421">
    <property type="entry name" value="Type_1_exporter"/>
</dbReference>
<dbReference type="GO" id="GO:0016887">
    <property type="term" value="F:ATP hydrolysis activity"/>
    <property type="evidence" value="ECO:0007669"/>
    <property type="project" value="InterPro"/>
</dbReference>
<keyword evidence="11" id="KW-0080">Bacteriocin transport</keyword>
<dbReference type="GO" id="GO:0008234">
    <property type="term" value="F:cysteine-type peptidase activity"/>
    <property type="evidence" value="ECO:0007669"/>
    <property type="project" value="UniProtKB-KW"/>
</dbReference>
<name>A0A2N5PLI6_MEDGN</name>
<dbReference type="GO" id="GO:0034040">
    <property type="term" value="F:ATPase-coupled lipid transmembrane transporter activity"/>
    <property type="evidence" value="ECO:0007669"/>
    <property type="project" value="TreeGrafter"/>
</dbReference>
<keyword evidence="9 12" id="KW-1133">Transmembrane helix</keyword>
<keyword evidence="4 12" id="KW-0812">Transmembrane</keyword>
<organism evidence="16 17">
    <name type="scientific">Mediterraneibacter gnavus</name>
    <name type="common">Ruminococcus gnavus</name>
    <dbReference type="NCBI Taxonomy" id="33038"/>
    <lineage>
        <taxon>Bacteria</taxon>
        <taxon>Bacillati</taxon>
        <taxon>Bacillota</taxon>
        <taxon>Clostridia</taxon>
        <taxon>Lachnospirales</taxon>
        <taxon>Lachnospiraceae</taxon>
        <taxon>Mediterraneibacter</taxon>
    </lineage>
</organism>
<evidence type="ECO:0000256" key="5">
    <source>
        <dbReference type="ARBA" id="ARBA00022741"/>
    </source>
</evidence>
<dbReference type="SUPFAM" id="SSF52540">
    <property type="entry name" value="P-loop containing nucleoside triphosphate hydrolases"/>
    <property type="match status" value="1"/>
</dbReference>
<feature type="transmembrane region" description="Helical" evidence="12">
    <location>
        <begin position="297"/>
        <end position="316"/>
    </location>
</feature>
<dbReference type="InterPro" id="IPR005074">
    <property type="entry name" value="Peptidase_C39"/>
</dbReference>
<dbReference type="InterPro" id="IPR003593">
    <property type="entry name" value="AAA+_ATPase"/>
</dbReference>
<dbReference type="PROSITE" id="PS50893">
    <property type="entry name" value="ABC_TRANSPORTER_2"/>
    <property type="match status" value="1"/>
</dbReference>
<keyword evidence="5" id="KW-0547">Nucleotide-binding</keyword>
<evidence type="ECO:0000256" key="7">
    <source>
        <dbReference type="ARBA" id="ARBA00022840"/>
    </source>
</evidence>
<dbReference type="PROSITE" id="PS00211">
    <property type="entry name" value="ABC_TRANSPORTER_1"/>
    <property type="match status" value="1"/>
</dbReference>
<feature type="domain" description="ABC transporter" evidence="13">
    <location>
        <begin position="472"/>
        <end position="705"/>
    </location>
</feature>
<dbReference type="Pfam" id="PF03412">
    <property type="entry name" value="Peptidase_C39"/>
    <property type="match status" value="1"/>
</dbReference>
<evidence type="ECO:0000259" key="15">
    <source>
        <dbReference type="PROSITE" id="PS50990"/>
    </source>
</evidence>
<dbReference type="PROSITE" id="PS50990">
    <property type="entry name" value="PEPTIDASE_C39"/>
    <property type="match status" value="1"/>
</dbReference>
<sequence>MNKIRIPFIEQGEQSECGLCCLAMIMSYYKCNYEIYELREEYSIGRDGTNLLILKKMAEQKGFKCKGFRINTIEDIMFPAILNVNNEHFIVAEKRFKNFIVILDPQRGRYRLSEEDIKERNIYIGLKITKTADVKERKRKRIFGAYKGLLKNSTPIFISVFLLTIILQILALVSPISANYFVDRYISKGIFIDLKILLLFVMLLMIIHFSLGSIKAIFTVALQRLFNENLSKKFVEKILYLPHSFFKKRGAGDIVHRYSGTVIVREMLSSRIIEIWLDIGLVFVYNIYIFWLSPLFAVLMDMLAIVIIIISIFNVIKGQEYIAKEVMEEARTSSFFNELVHAMKIVKIKGSEAEVFDKWNIYFRKQMIAMSKKGKFVSIMTASLSTIQFITPLLLLILAFYFVGKGELSIGMVFSIYIVAQSFYGPIVSGISTINEILYANTYFRRIYEVLKTEEEKNLKNGIDCTSLTGKIEVKNVGFKYSINGKSILKDISFNVAPGEFVAIVGETASGKSTLASLLIGLEEIEEGEIWYDHYNISTVNKRSLRKQIGVVSQNNYFFKESIEQNLLLGQENVRREELDRVCKIAEIYDEIQEMPMKYATILSENAKNISGGQKQRIALARALINEPRIVILDEATSALDNITEKRIQDNLSELSCTKIIIAHRLETIENADKILVLNEGKLVGVGTHTELLSRSEYYRALYMRRKNIE</sequence>
<reference evidence="16 17" key="1">
    <citation type="journal article" date="2017" name="Genome Med.">
        <title>A novel Ruminococcus gnavus clade enriched in inflammatory bowel disease patients.</title>
        <authorList>
            <person name="Hall A.B."/>
            <person name="Yassour M."/>
            <person name="Sauk J."/>
            <person name="Garner A."/>
            <person name="Jiang X."/>
            <person name="Arthur T."/>
            <person name="Lagoudas G.K."/>
            <person name="Vatanen T."/>
            <person name="Fornelos N."/>
            <person name="Wilson R."/>
            <person name="Bertha M."/>
            <person name="Cohen M."/>
            <person name="Garber J."/>
            <person name="Khalili H."/>
            <person name="Gevers D."/>
            <person name="Ananthakrishnan A.N."/>
            <person name="Kugathasan S."/>
            <person name="Lander E.S."/>
            <person name="Blainey P."/>
            <person name="Vlamakis H."/>
            <person name="Xavier R.J."/>
            <person name="Huttenhower C."/>
        </authorList>
    </citation>
    <scope>NUCLEOTIDE SEQUENCE [LARGE SCALE GENOMIC DNA]</scope>
    <source>
        <strain evidence="16 17">RJX1125</strain>
    </source>
</reference>
<keyword evidence="7" id="KW-0067">ATP-binding</keyword>
<dbReference type="InterPro" id="IPR036640">
    <property type="entry name" value="ABC1_TM_sf"/>
</dbReference>
<evidence type="ECO:0000259" key="14">
    <source>
        <dbReference type="PROSITE" id="PS50929"/>
    </source>
</evidence>
<accession>A0A2N5PLI6</accession>
<dbReference type="PANTHER" id="PTHR24221:SF654">
    <property type="entry name" value="ATP-BINDING CASSETTE SUB-FAMILY B MEMBER 6"/>
    <property type="match status" value="1"/>
</dbReference>
<keyword evidence="8" id="KW-0653">Protein transport</keyword>
<evidence type="ECO:0000256" key="2">
    <source>
        <dbReference type="ARBA" id="ARBA00022448"/>
    </source>
</evidence>
<evidence type="ECO:0008006" key="18">
    <source>
        <dbReference type="Google" id="ProtNLM"/>
    </source>
</evidence>
<feature type="transmembrane region" description="Helical" evidence="12">
    <location>
        <begin position="376"/>
        <end position="402"/>
    </location>
</feature>
<dbReference type="InterPro" id="IPR011527">
    <property type="entry name" value="ABC1_TM_dom"/>
</dbReference>
<evidence type="ECO:0000256" key="12">
    <source>
        <dbReference type="SAM" id="Phobius"/>
    </source>
</evidence>
<dbReference type="Gene3D" id="3.40.50.300">
    <property type="entry name" value="P-loop containing nucleotide triphosphate hydrolases"/>
    <property type="match status" value="1"/>
</dbReference>
<keyword evidence="10 12" id="KW-0472">Membrane</keyword>
<feature type="transmembrane region" description="Helical" evidence="12">
    <location>
        <begin position="408"/>
        <end position="427"/>
    </location>
</feature>